<name>A0A9J5XEC7_SOLCO</name>
<dbReference type="Proteomes" id="UP000824120">
    <property type="component" value="Chromosome 9"/>
</dbReference>
<comment type="caution">
    <text evidence="1">The sequence shown here is derived from an EMBL/GenBank/DDBJ whole genome shotgun (WGS) entry which is preliminary data.</text>
</comment>
<sequence length="258" mass="28600">MLYASLSSANTSAILGLRNASLSTDLEAIKAAFLMLSVSNVPFMLSSTISNAPACKTKLKESGDPEWLSGSRPQISSRRTTPKLKVLTFNILDAYVSPLLLRLMYNNTDIKTTNRTNTAPPTAPSITMKRLWRLCFVGAKTVTCGVSIVGFLENSLHKDIVKTCKLSLFKDCGRGPCSLLFSRFLNVTARLPMFCISPASEVLCKSLQQEEPQIKADPGFKVYEFTCAEHTRTCKYNFNFTQGRKEEIEEFHFGGVDL</sequence>
<accession>A0A9J5XEC7</accession>
<reference evidence="1 2" key="1">
    <citation type="submission" date="2020-09" db="EMBL/GenBank/DDBJ databases">
        <title>De no assembly of potato wild relative species, Solanum commersonii.</title>
        <authorList>
            <person name="Cho K."/>
        </authorList>
    </citation>
    <scope>NUCLEOTIDE SEQUENCE [LARGE SCALE GENOMIC DNA]</scope>
    <source>
        <strain evidence="1">LZ3.2</strain>
        <tissue evidence="1">Leaf</tissue>
    </source>
</reference>
<proteinExistence type="predicted"/>
<dbReference type="EMBL" id="JACXVP010000009">
    <property type="protein sequence ID" value="KAG5586753.1"/>
    <property type="molecule type" value="Genomic_DNA"/>
</dbReference>
<gene>
    <name evidence="1" type="ORF">H5410_047187</name>
</gene>
<dbReference type="AlphaFoldDB" id="A0A9J5XEC7"/>
<protein>
    <submittedName>
        <fullName evidence="1">Uncharacterized protein</fullName>
    </submittedName>
</protein>
<keyword evidence="2" id="KW-1185">Reference proteome</keyword>
<organism evidence="1 2">
    <name type="scientific">Solanum commersonii</name>
    <name type="common">Commerson's wild potato</name>
    <name type="synonym">Commerson's nightshade</name>
    <dbReference type="NCBI Taxonomy" id="4109"/>
    <lineage>
        <taxon>Eukaryota</taxon>
        <taxon>Viridiplantae</taxon>
        <taxon>Streptophyta</taxon>
        <taxon>Embryophyta</taxon>
        <taxon>Tracheophyta</taxon>
        <taxon>Spermatophyta</taxon>
        <taxon>Magnoliopsida</taxon>
        <taxon>eudicotyledons</taxon>
        <taxon>Gunneridae</taxon>
        <taxon>Pentapetalae</taxon>
        <taxon>asterids</taxon>
        <taxon>lamiids</taxon>
        <taxon>Solanales</taxon>
        <taxon>Solanaceae</taxon>
        <taxon>Solanoideae</taxon>
        <taxon>Solaneae</taxon>
        <taxon>Solanum</taxon>
    </lineage>
</organism>
<evidence type="ECO:0000313" key="1">
    <source>
        <dbReference type="EMBL" id="KAG5586753.1"/>
    </source>
</evidence>
<evidence type="ECO:0000313" key="2">
    <source>
        <dbReference type="Proteomes" id="UP000824120"/>
    </source>
</evidence>